<keyword evidence="3 12" id="KW-0378">Hydrolase</keyword>
<dbReference type="Gene3D" id="3.40.50.300">
    <property type="entry name" value="P-loop containing nucleotide triphosphate hydrolases"/>
    <property type="match status" value="2"/>
</dbReference>
<organism evidence="12 13">
    <name type="scientific">Rubripirellula lacrimiformis</name>
    <dbReference type="NCBI Taxonomy" id="1930273"/>
    <lineage>
        <taxon>Bacteria</taxon>
        <taxon>Pseudomonadati</taxon>
        <taxon>Planctomycetota</taxon>
        <taxon>Planctomycetia</taxon>
        <taxon>Pirellulales</taxon>
        <taxon>Pirellulaceae</taxon>
        <taxon>Rubripirellula</taxon>
    </lineage>
</organism>
<evidence type="ECO:0000259" key="10">
    <source>
        <dbReference type="PROSITE" id="PS51192"/>
    </source>
</evidence>
<evidence type="ECO:0000256" key="2">
    <source>
        <dbReference type="ARBA" id="ARBA00022741"/>
    </source>
</evidence>
<sequence length="507" mass="55549">MGVPERPPTVFRTMHATQKLSSRLSDNFGFDTFRPGQHQACSAAMQGRDTLVLMATGSGKSLCYQLPGLELEGVTVVVSPLISLAEDQAAHIRELGTHAAVLNSSKSKKQICQYREDIRSGKAEFVFTTPERLQQSDICDLLAEVGVDIFVIDEAHCASQWGHDFRPDYLCLHHARQRLGNPPILAMTATASPKTIVEIIRCLKLSDPEMIATGITRPNLRLDVVACVGEKEKTSALRDLFQAESDLDANEPAIVYCATTKTCERLRDELSDLPMPTLCYHGRMKQSLRSESQSAFMDGPPAVMFATNAFGLGIDKPDIRRVVHYDLPGSLEAYYQEAGRAGRDGSAAACTLFFDREDIGLQKMFASGAIDSSQLMTAHHTLVKGIERWGDDGDGVSLTDLKRISPLGRQTLKQCLQQLAARGYAAPAGRGRWACLLDTIDHAVTDGIAADARMRCEDRRIAIDQMVSYAESSECRWTILQKHFETSSASDQLCRCGNCGGVDADVA</sequence>
<evidence type="ECO:0000256" key="1">
    <source>
        <dbReference type="ARBA" id="ARBA00005446"/>
    </source>
</evidence>
<dbReference type="SUPFAM" id="SSF52540">
    <property type="entry name" value="P-loop containing nucleoside triphosphate hydrolases"/>
    <property type="match status" value="1"/>
</dbReference>
<evidence type="ECO:0000313" key="12">
    <source>
        <dbReference type="EMBL" id="QDT07242.1"/>
    </source>
</evidence>
<dbReference type="GO" id="GO:0016787">
    <property type="term" value="F:hydrolase activity"/>
    <property type="evidence" value="ECO:0007669"/>
    <property type="project" value="UniProtKB-KW"/>
</dbReference>
<keyword evidence="13" id="KW-1185">Reference proteome</keyword>
<dbReference type="AlphaFoldDB" id="A0A517NJC2"/>
<keyword evidence="4 12" id="KW-0347">Helicase</keyword>
<comment type="catalytic activity">
    <reaction evidence="8">
        <text>Couples ATP hydrolysis with the unwinding of duplex DNA by translocating in the 3'-5' direction.</text>
        <dbReference type="EC" id="5.6.2.4"/>
    </reaction>
</comment>
<evidence type="ECO:0000256" key="9">
    <source>
        <dbReference type="ARBA" id="ARBA00034808"/>
    </source>
</evidence>
<gene>
    <name evidence="12" type="primary">recQ_6</name>
    <name evidence="12" type="ORF">K227x_56680</name>
</gene>
<dbReference type="Pfam" id="PF00271">
    <property type="entry name" value="Helicase_C"/>
    <property type="match status" value="1"/>
</dbReference>
<evidence type="ECO:0000256" key="8">
    <source>
        <dbReference type="ARBA" id="ARBA00034617"/>
    </source>
</evidence>
<dbReference type="PANTHER" id="PTHR13710">
    <property type="entry name" value="DNA HELICASE RECQ FAMILY MEMBER"/>
    <property type="match status" value="1"/>
</dbReference>
<dbReference type="FunFam" id="3.40.50.300:FF:001389">
    <property type="entry name" value="ATP-dependent DNA helicase RecQ"/>
    <property type="match status" value="1"/>
</dbReference>
<keyword evidence="6" id="KW-0238">DNA-binding</keyword>
<dbReference type="GO" id="GO:0043138">
    <property type="term" value="F:3'-5' DNA helicase activity"/>
    <property type="evidence" value="ECO:0007669"/>
    <property type="project" value="UniProtKB-EC"/>
</dbReference>
<dbReference type="GO" id="GO:0006281">
    <property type="term" value="P:DNA repair"/>
    <property type="evidence" value="ECO:0007669"/>
    <property type="project" value="TreeGrafter"/>
</dbReference>
<evidence type="ECO:0000256" key="5">
    <source>
        <dbReference type="ARBA" id="ARBA00022840"/>
    </source>
</evidence>
<keyword evidence="7" id="KW-0413">Isomerase</keyword>
<dbReference type="Proteomes" id="UP000318538">
    <property type="component" value="Chromosome"/>
</dbReference>
<dbReference type="GO" id="GO:0005737">
    <property type="term" value="C:cytoplasm"/>
    <property type="evidence" value="ECO:0007669"/>
    <property type="project" value="TreeGrafter"/>
</dbReference>
<dbReference type="GO" id="GO:0005524">
    <property type="term" value="F:ATP binding"/>
    <property type="evidence" value="ECO:0007669"/>
    <property type="project" value="UniProtKB-KW"/>
</dbReference>
<proteinExistence type="inferred from homology"/>
<dbReference type="NCBIfam" id="TIGR00614">
    <property type="entry name" value="recQ_fam"/>
    <property type="match status" value="1"/>
</dbReference>
<dbReference type="PROSITE" id="PS51194">
    <property type="entry name" value="HELICASE_CTER"/>
    <property type="match status" value="1"/>
</dbReference>
<keyword evidence="5" id="KW-0067">ATP-binding</keyword>
<evidence type="ECO:0000256" key="7">
    <source>
        <dbReference type="ARBA" id="ARBA00023235"/>
    </source>
</evidence>
<keyword evidence="2" id="KW-0547">Nucleotide-binding</keyword>
<dbReference type="InterPro" id="IPR027417">
    <property type="entry name" value="P-loop_NTPase"/>
</dbReference>
<dbReference type="GO" id="GO:0043590">
    <property type="term" value="C:bacterial nucleoid"/>
    <property type="evidence" value="ECO:0007669"/>
    <property type="project" value="TreeGrafter"/>
</dbReference>
<dbReference type="PROSITE" id="PS51192">
    <property type="entry name" value="HELICASE_ATP_BIND_1"/>
    <property type="match status" value="1"/>
</dbReference>
<comment type="similarity">
    <text evidence="1">Belongs to the helicase family. RecQ subfamily.</text>
</comment>
<dbReference type="InterPro" id="IPR014001">
    <property type="entry name" value="Helicase_ATP-bd"/>
</dbReference>
<dbReference type="KEGG" id="rlc:K227x_56680"/>
<dbReference type="EMBL" id="CP036525">
    <property type="protein sequence ID" value="QDT07242.1"/>
    <property type="molecule type" value="Genomic_DNA"/>
</dbReference>
<dbReference type="SMART" id="SM00490">
    <property type="entry name" value="HELICc"/>
    <property type="match status" value="1"/>
</dbReference>
<dbReference type="GO" id="GO:0006310">
    <property type="term" value="P:DNA recombination"/>
    <property type="evidence" value="ECO:0007669"/>
    <property type="project" value="InterPro"/>
</dbReference>
<evidence type="ECO:0000259" key="11">
    <source>
        <dbReference type="PROSITE" id="PS51194"/>
    </source>
</evidence>
<dbReference type="InterPro" id="IPR001650">
    <property type="entry name" value="Helicase_C-like"/>
</dbReference>
<dbReference type="InterPro" id="IPR011545">
    <property type="entry name" value="DEAD/DEAH_box_helicase_dom"/>
</dbReference>
<dbReference type="CDD" id="cd17920">
    <property type="entry name" value="DEXHc_RecQ"/>
    <property type="match status" value="1"/>
</dbReference>
<dbReference type="Pfam" id="PF00270">
    <property type="entry name" value="DEAD"/>
    <property type="match status" value="1"/>
</dbReference>
<evidence type="ECO:0000313" key="13">
    <source>
        <dbReference type="Proteomes" id="UP000318538"/>
    </source>
</evidence>
<evidence type="ECO:0000256" key="3">
    <source>
        <dbReference type="ARBA" id="ARBA00022801"/>
    </source>
</evidence>
<name>A0A517NJC2_9BACT</name>
<feature type="domain" description="Helicase C-terminal" evidence="11">
    <location>
        <begin position="239"/>
        <end position="390"/>
    </location>
</feature>
<dbReference type="InterPro" id="IPR004589">
    <property type="entry name" value="DNA_helicase_ATP-dep_RecQ"/>
</dbReference>
<dbReference type="GO" id="GO:0030894">
    <property type="term" value="C:replisome"/>
    <property type="evidence" value="ECO:0007669"/>
    <property type="project" value="TreeGrafter"/>
</dbReference>
<dbReference type="GO" id="GO:0009378">
    <property type="term" value="F:four-way junction helicase activity"/>
    <property type="evidence" value="ECO:0007669"/>
    <property type="project" value="TreeGrafter"/>
</dbReference>
<evidence type="ECO:0000256" key="4">
    <source>
        <dbReference type="ARBA" id="ARBA00022806"/>
    </source>
</evidence>
<evidence type="ECO:0000256" key="6">
    <source>
        <dbReference type="ARBA" id="ARBA00023125"/>
    </source>
</evidence>
<dbReference type="EC" id="5.6.2.4" evidence="9"/>
<protein>
    <recommendedName>
        <fullName evidence="9">DNA 3'-5' helicase</fullName>
        <ecNumber evidence="9">5.6.2.4</ecNumber>
    </recommendedName>
</protein>
<dbReference type="GO" id="GO:0003677">
    <property type="term" value="F:DNA binding"/>
    <property type="evidence" value="ECO:0007669"/>
    <property type="project" value="UniProtKB-KW"/>
</dbReference>
<dbReference type="SMART" id="SM00487">
    <property type="entry name" value="DEXDc"/>
    <property type="match status" value="1"/>
</dbReference>
<reference evidence="12 13" key="1">
    <citation type="submission" date="2019-02" db="EMBL/GenBank/DDBJ databases">
        <title>Deep-cultivation of Planctomycetes and their phenomic and genomic characterization uncovers novel biology.</title>
        <authorList>
            <person name="Wiegand S."/>
            <person name="Jogler M."/>
            <person name="Boedeker C."/>
            <person name="Pinto D."/>
            <person name="Vollmers J."/>
            <person name="Rivas-Marin E."/>
            <person name="Kohn T."/>
            <person name="Peeters S.H."/>
            <person name="Heuer A."/>
            <person name="Rast P."/>
            <person name="Oberbeckmann S."/>
            <person name="Bunk B."/>
            <person name="Jeske O."/>
            <person name="Meyerdierks A."/>
            <person name="Storesund J.E."/>
            <person name="Kallscheuer N."/>
            <person name="Luecker S."/>
            <person name="Lage O.M."/>
            <person name="Pohl T."/>
            <person name="Merkel B.J."/>
            <person name="Hornburger P."/>
            <person name="Mueller R.-W."/>
            <person name="Bruemmer F."/>
            <person name="Labrenz M."/>
            <person name="Spormann A.M."/>
            <person name="Op den Camp H."/>
            <person name="Overmann J."/>
            <person name="Amann R."/>
            <person name="Jetten M.S.M."/>
            <person name="Mascher T."/>
            <person name="Medema M.H."/>
            <person name="Devos D.P."/>
            <person name="Kaster A.-K."/>
            <person name="Ovreas L."/>
            <person name="Rohde M."/>
            <person name="Galperin M.Y."/>
            <person name="Jogler C."/>
        </authorList>
    </citation>
    <scope>NUCLEOTIDE SEQUENCE [LARGE SCALE GENOMIC DNA]</scope>
    <source>
        <strain evidence="12 13">K22_7</strain>
    </source>
</reference>
<dbReference type="PANTHER" id="PTHR13710:SF105">
    <property type="entry name" value="ATP-DEPENDENT DNA HELICASE Q1"/>
    <property type="match status" value="1"/>
</dbReference>
<accession>A0A517NJC2</accession>
<feature type="domain" description="Helicase ATP-binding" evidence="10">
    <location>
        <begin position="41"/>
        <end position="209"/>
    </location>
</feature>